<sequence>MSTVNAIRRKPCRAVILSQHQPVAEAPNTTVQDTHMQQSAEDISESSQLTVADTHMQQPAEEINESSQLTVADTHMQQPAEEINESSQLTVVDMHMQHQAEEITESSQLVDAEKRSRKTRGPSVFTLWKYELLSVLGSCLSLAAICIILRLFDDQDLAKWKGVVSINTFISIFTTLFKGAVAVTLSSGIFLSYSSDGFSKLMFKHNIGIGQLKWIWFSTRARSLADLPRFDAATIGPWGCALLIARQFRGQRMPFAATLGAILVVLSLAVDPFSQATASVGSCLRTLKEPASIPRVSIPSAYIPRNENIQVTLSYGMQMAFLTGIYNPPANSSVSTKVACSSGNCTFPDTFTTLDLCYQCSDISDQVNRTSVNTWLLANHNLTVTQDIWPEQDDIQAQMATTTNATKGSGYITVETSWFDFQVLFMACQGNGSLQEPYSNCENVARAYSCDFTPCVKTYTANVTNHIYAEHEVPAKRQYLYPIVHASDQGKAFQLAVNYTFYNGNWSTCTGSKIKTDQNTFPVYSMDSYTQWLDPHFNPDFAKDLGLLYYRPECVFQVEWLDVGFMKSYTEDLFSGAKITSSPVAPPAGPAWLQNLWNWGQVNMSAVDGLAHGIATSIGAQWRKDGNDMEGIAIDNSTKLNFGRVPGQNLELRPCIEVHWGFFSFLGVILAGEIIFFVFVVVVSLRAPWDGDWKASTVPQVLPHLHQHTDARGETEDELYQESKHVKAIFAPDNGRWRLKTVS</sequence>
<reference evidence="1" key="1">
    <citation type="submission" date="2022-08" db="EMBL/GenBank/DDBJ databases">
        <title>Genome Sequence of Lecanicillium fungicola.</title>
        <authorList>
            <person name="Buettner E."/>
        </authorList>
    </citation>
    <scope>NUCLEOTIDE SEQUENCE</scope>
    <source>
        <strain evidence="1">Babe33</strain>
    </source>
</reference>
<proteinExistence type="predicted"/>
<keyword evidence="2" id="KW-1185">Reference proteome</keyword>
<dbReference type="EMBL" id="JANJQO010001112">
    <property type="protein sequence ID" value="KAJ2972628.1"/>
    <property type="molecule type" value="Genomic_DNA"/>
</dbReference>
<name>A0ACC1N0U5_9HYPO</name>
<comment type="caution">
    <text evidence="1">The sequence shown here is derived from an EMBL/GenBank/DDBJ whole genome shotgun (WGS) entry which is preliminary data.</text>
</comment>
<evidence type="ECO:0000313" key="2">
    <source>
        <dbReference type="Proteomes" id="UP001143910"/>
    </source>
</evidence>
<accession>A0ACC1N0U5</accession>
<dbReference type="Proteomes" id="UP001143910">
    <property type="component" value="Unassembled WGS sequence"/>
</dbReference>
<evidence type="ECO:0000313" key="1">
    <source>
        <dbReference type="EMBL" id="KAJ2972628.1"/>
    </source>
</evidence>
<organism evidence="1 2">
    <name type="scientific">Zarea fungicola</name>
    <dbReference type="NCBI Taxonomy" id="93591"/>
    <lineage>
        <taxon>Eukaryota</taxon>
        <taxon>Fungi</taxon>
        <taxon>Dikarya</taxon>
        <taxon>Ascomycota</taxon>
        <taxon>Pezizomycotina</taxon>
        <taxon>Sordariomycetes</taxon>
        <taxon>Hypocreomycetidae</taxon>
        <taxon>Hypocreales</taxon>
        <taxon>Cordycipitaceae</taxon>
        <taxon>Zarea</taxon>
    </lineage>
</organism>
<gene>
    <name evidence="1" type="ORF">NQ176_g7052</name>
</gene>
<protein>
    <submittedName>
        <fullName evidence="1">Uncharacterized protein</fullName>
    </submittedName>
</protein>